<evidence type="ECO:0000313" key="3">
    <source>
        <dbReference type="EMBL" id="KUJ16126.1"/>
    </source>
</evidence>
<dbReference type="InParanoid" id="A0A194X7I9"/>
<evidence type="ECO:0000256" key="2">
    <source>
        <dbReference type="SAM" id="Phobius"/>
    </source>
</evidence>
<sequence length="360" mass="36771">MRICQRVFPISILIMGIPSWFTLPRFLTWNAVPPGWNPINRLPPCGPDGPSPRPAAMSSSNEALPLLSSEVAATMDEPSPSALANAFSSMNLSPVPSSVAVATPKTPSLAQEAVAATSILAESALPINPASSQILPAASSEIPQVVPAASSGVEAFNVPVSSQIEDVLQPSTIGESISPLATPQVPDAPPTTSNPPVIVNLPGSASVAEILPSALAQSENLSPPASSLVQDFMPSASNSPNSLPAQTIEAARPTEAIVSSSPESSVMIPIPQAQAGDLAATIVGNFSTPATTLEDTSETTSQDPSKETLARVSPLYQNQTIHSSNATMPSNGTGHNSTITATTKSSSIPNSGSTDTSTSQ</sequence>
<dbReference type="Proteomes" id="UP000070700">
    <property type="component" value="Unassembled WGS sequence"/>
</dbReference>
<feature type="transmembrane region" description="Helical" evidence="2">
    <location>
        <begin position="7"/>
        <end position="27"/>
    </location>
</feature>
<dbReference type="GeneID" id="28830991"/>
<keyword evidence="2" id="KW-0812">Transmembrane</keyword>
<accession>A0A194X7I9</accession>
<feature type="region of interest" description="Disordered" evidence="1">
    <location>
        <begin position="175"/>
        <end position="194"/>
    </location>
</feature>
<protein>
    <submittedName>
        <fullName evidence="3">Uncharacterized protein</fullName>
    </submittedName>
</protein>
<dbReference type="EMBL" id="KQ947416">
    <property type="protein sequence ID" value="KUJ16126.1"/>
    <property type="molecule type" value="Genomic_DNA"/>
</dbReference>
<name>A0A194X7I9_MOLSC</name>
<evidence type="ECO:0000313" key="4">
    <source>
        <dbReference type="Proteomes" id="UP000070700"/>
    </source>
</evidence>
<dbReference type="RefSeq" id="XP_018070481.1">
    <property type="nucleotide sequence ID" value="XM_018221265.1"/>
</dbReference>
<proteinExistence type="predicted"/>
<gene>
    <name evidence="3" type="ORF">LY89DRAFT_75320</name>
</gene>
<feature type="region of interest" description="Disordered" evidence="1">
    <location>
        <begin position="319"/>
        <end position="360"/>
    </location>
</feature>
<feature type="compositionally biased region" description="Polar residues" evidence="1">
    <location>
        <begin position="289"/>
        <end position="303"/>
    </location>
</feature>
<dbReference type="KEGG" id="psco:LY89DRAFT_75320"/>
<keyword evidence="2" id="KW-0472">Membrane</keyword>
<feature type="compositionally biased region" description="Polar residues" evidence="1">
    <location>
        <begin position="349"/>
        <end position="360"/>
    </location>
</feature>
<evidence type="ECO:0000256" key="1">
    <source>
        <dbReference type="SAM" id="MobiDB-lite"/>
    </source>
</evidence>
<feature type="compositionally biased region" description="Low complexity" evidence="1">
    <location>
        <begin position="337"/>
        <end position="348"/>
    </location>
</feature>
<feature type="compositionally biased region" description="Polar residues" evidence="1">
    <location>
        <begin position="319"/>
        <end position="336"/>
    </location>
</feature>
<keyword evidence="4" id="KW-1185">Reference proteome</keyword>
<reference evidence="3 4" key="1">
    <citation type="submission" date="2015-10" db="EMBL/GenBank/DDBJ databases">
        <title>Full genome of DAOMC 229536 Phialocephala scopiformis, a fungal endophyte of spruce producing the potent anti-insectan compound rugulosin.</title>
        <authorList>
            <consortium name="DOE Joint Genome Institute"/>
            <person name="Walker A.K."/>
            <person name="Frasz S.L."/>
            <person name="Seifert K.A."/>
            <person name="Miller J.D."/>
            <person name="Mondo S.J."/>
            <person name="Labutti K."/>
            <person name="Lipzen A."/>
            <person name="Dockter R."/>
            <person name="Kennedy M."/>
            <person name="Grigoriev I.V."/>
            <person name="Spatafora J.W."/>
        </authorList>
    </citation>
    <scope>NUCLEOTIDE SEQUENCE [LARGE SCALE GENOMIC DNA]</scope>
    <source>
        <strain evidence="3 4">CBS 120377</strain>
    </source>
</reference>
<dbReference type="AlphaFoldDB" id="A0A194X7I9"/>
<organism evidence="3 4">
    <name type="scientific">Mollisia scopiformis</name>
    <name type="common">Conifer needle endophyte fungus</name>
    <name type="synonym">Phialocephala scopiformis</name>
    <dbReference type="NCBI Taxonomy" id="149040"/>
    <lineage>
        <taxon>Eukaryota</taxon>
        <taxon>Fungi</taxon>
        <taxon>Dikarya</taxon>
        <taxon>Ascomycota</taxon>
        <taxon>Pezizomycotina</taxon>
        <taxon>Leotiomycetes</taxon>
        <taxon>Helotiales</taxon>
        <taxon>Mollisiaceae</taxon>
        <taxon>Mollisia</taxon>
    </lineage>
</organism>
<feature type="region of interest" description="Disordered" evidence="1">
    <location>
        <begin position="289"/>
        <end position="308"/>
    </location>
</feature>
<keyword evidence="2" id="KW-1133">Transmembrane helix</keyword>